<protein>
    <submittedName>
        <fullName evidence="1">Uncharacterized protein</fullName>
    </submittedName>
</protein>
<keyword evidence="2" id="KW-1185">Reference proteome</keyword>
<evidence type="ECO:0000313" key="2">
    <source>
        <dbReference type="Proteomes" id="UP000026962"/>
    </source>
</evidence>
<dbReference type="EnsemblPlants" id="OPUNC12G03510.1">
    <property type="protein sequence ID" value="OPUNC12G03510.1"/>
    <property type="gene ID" value="OPUNC12G03510"/>
</dbReference>
<reference evidence="1" key="2">
    <citation type="submission" date="2018-05" db="EMBL/GenBank/DDBJ databases">
        <title>OpunRS2 (Oryza punctata Reference Sequence Version 2).</title>
        <authorList>
            <person name="Zhang J."/>
            <person name="Kudrna D."/>
            <person name="Lee S."/>
            <person name="Talag J."/>
            <person name="Welchert J."/>
            <person name="Wing R.A."/>
        </authorList>
    </citation>
    <scope>NUCLEOTIDE SEQUENCE [LARGE SCALE GENOMIC DNA]</scope>
</reference>
<dbReference type="Proteomes" id="UP000026962">
    <property type="component" value="Chromosome 12"/>
</dbReference>
<reference evidence="1" key="1">
    <citation type="submission" date="2015-04" db="UniProtKB">
        <authorList>
            <consortium name="EnsemblPlants"/>
        </authorList>
    </citation>
    <scope>IDENTIFICATION</scope>
</reference>
<dbReference type="Gramene" id="OPUNC12G03510.1">
    <property type="protein sequence ID" value="OPUNC12G03510.1"/>
    <property type="gene ID" value="OPUNC12G03510"/>
</dbReference>
<dbReference type="AlphaFoldDB" id="A0A0E0MJW5"/>
<dbReference type="HOGENOM" id="CLU_158244_1_0_1"/>
<organism evidence="1">
    <name type="scientific">Oryza punctata</name>
    <name type="common">Red rice</name>
    <dbReference type="NCBI Taxonomy" id="4537"/>
    <lineage>
        <taxon>Eukaryota</taxon>
        <taxon>Viridiplantae</taxon>
        <taxon>Streptophyta</taxon>
        <taxon>Embryophyta</taxon>
        <taxon>Tracheophyta</taxon>
        <taxon>Spermatophyta</taxon>
        <taxon>Magnoliopsida</taxon>
        <taxon>Liliopsida</taxon>
        <taxon>Poales</taxon>
        <taxon>Poaceae</taxon>
        <taxon>BOP clade</taxon>
        <taxon>Oryzoideae</taxon>
        <taxon>Oryzeae</taxon>
        <taxon>Oryzinae</taxon>
        <taxon>Oryza</taxon>
    </lineage>
</organism>
<accession>A0A0E0MJW5</accession>
<proteinExistence type="predicted"/>
<evidence type="ECO:0000313" key="1">
    <source>
        <dbReference type="EnsemblPlants" id="OPUNC12G03510.1"/>
    </source>
</evidence>
<sequence length="93" mass="10118">MTSADDEGVDARASMKTTKATTQLQLRVDAAAISPIGDEAMLRREPLNTATTSGVATPKLDGVYACLMTIGCRSRCNQALEWVIKTKMREVER</sequence>
<name>A0A0E0MJW5_ORYPU</name>